<evidence type="ECO:0000259" key="8">
    <source>
        <dbReference type="PROSITE" id="PS50119"/>
    </source>
</evidence>
<dbReference type="PROSITE" id="PS00518">
    <property type="entry name" value="ZF_RING_1"/>
    <property type="match status" value="1"/>
</dbReference>
<dbReference type="Pfam" id="PF15227">
    <property type="entry name" value="zf-C3HC4_4"/>
    <property type="match status" value="1"/>
</dbReference>
<dbReference type="SMART" id="SM00184">
    <property type="entry name" value="RING"/>
    <property type="match status" value="1"/>
</dbReference>
<dbReference type="InterPro" id="IPR013083">
    <property type="entry name" value="Znf_RING/FYVE/PHD"/>
</dbReference>
<keyword evidence="5" id="KW-0175">Coiled coil</keyword>
<dbReference type="SMART" id="SM00336">
    <property type="entry name" value="BBOX"/>
    <property type="match status" value="1"/>
</dbReference>
<evidence type="ECO:0000256" key="6">
    <source>
        <dbReference type="SAM" id="MobiDB-lite"/>
    </source>
</evidence>
<keyword evidence="10" id="KW-1185">Reference proteome</keyword>
<sequence>MGFRGAGGIYSQGIRGGRRRNFHSSLSSTAQMLKTPLRFPDQLSPLLRSASAAGFDLPREAPVPVKPAETSWPAAMASDLLKAMEDEVKCPVCMSYLKDPIFIDCGHIFCRRCVKVICQSRGLRGPPICPVCNLRFHQETIKPAWQAANMVKNIEDLRLKLEKRAGEEQRCLAHGEKLHFLCEDDGQLLCMVCRESREHRLHKMSVIKETVFTCKSEIQLHVQALQKEKIQVQNFQASGEGKVQGLLAWVEVEKRKVVSEFEQVRQFLKGREHLLLGKLEELEQDAQRGRAEMVAAVSAEIAQLEVLIGELEEKSQQEETEMLQVSASEQALGPEAHPGATSERAVTEHSAVGQGGRSLERPRAAWA</sequence>
<feature type="domain" description="RING-type" evidence="7">
    <location>
        <begin position="90"/>
        <end position="133"/>
    </location>
</feature>
<reference evidence="9 10" key="1">
    <citation type="journal article" date="2008" name="Nature">
        <title>Genome analysis of the platypus reveals unique signatures of evolution.</title>
        <authorList>
            <person name="Warren W.C."/>
            <person name="Hillier L.W."/>
            <person name="Marshall Graves J.A."/>
            <person name="Birney E."/>
            <person name="Ponting C.P."/>
            <person name="Grutzner F."/>
            <person name="Belov K."/>
            <person name="Miller W."/>
            <person name="Clarke L."/>
            <person name="Chinwalla A.T."/>
            <person name="Yang S.P."/>
            <person name="Heger A."/>
            <person name="Locke D.P."/>
            <person name="Miethke P."/>
            <person name="Waters P.D."/>
            <person name="Veyrunes F."/>
            <person name="Fulton L."/>
            <person name="Fulton B."/>
            <person name="Graves T."/>
            <person name="Wallis J."/>
            <person name="Puente X.S."/>
            <person name="Lopez-Otin C."/>
            <person name="Ordonez G.R."/>
            <person name="Eichler E.E."/>
            <person name="Chen L."/>
            <person name="Cheng Z."/>
            <person name="Deakin J.E."/>
            <person name="Alsop A."/>
            <person name="Thompson K."/>
            <person name="Kirby P."/>
            <person name="Papenfuss A.T."/>
            <person name="Wakefield M.J."/>
            <person name="Olender T."/>
            <person name="Lancet D."/>
            <person name="Huttley G.A."/>
            <person name="Smit A.F."/>
            <person name="Pask A."/>
            <person name="Temple-Smith P."/>
            <person name="Batzer M.A."/>
            <person name="Walker J.A."/>
            <person name="Konkel M.K."/>
            <person name="Harris R.S."/>
            <person name="Whittington C.M."/>
            <person name="Wong E.S."/>
            <person name="Gemmell N.J."/>
            <person name="Buschiazzo E."/>
            <person name="Vargas Jentzsch I.M."/>
            <person name="Merkel A."/>
            <person name="Schmitz J."/>
            <person name="Zemann A."/>
            <person name="Churakov G."/>
            <person name="Kriegs J.O."/>
            <person name="Brosius J."/>
            <person name="Murchison E.P."/>
            <person name="Sachidanandam R."/>
            <person name="Smith C."/>
            <person name="Hannon G.J."/>
            <person name="Tsend-Ayush E."/>
            <person name="McMillan D."/>
            <person name="Attenborough R."/>
            <person name="Rens W."/>
            <person name="Ferguson-Smith M."/>
            <person name="Lefevre C.M."/>
            <person name="Sharp J.A."/>
            <person name="Nicholas K.R."/>
            <person name="Ray D.A."/>
            <person name="Kube M."/>
            <person name="Reinhardt R."/>
            <person name="Pringle T.H."/>
            <person name="Taylor J."/>
            <person name="Jones R.C."/>
            <person name="Nixon B."/>
            <person name="Dacheux J.L."/>
            <person name="Niwa H."/>
            <person name="Sekita Y."/>
            <person name="Huang X."/>
            <person name="Stark A."/>
            <person name="Kheradpour P."/>
            <person name="Kellis M."/>
            <person name="Flicek P."/>
            <person name="Chen Y."/>
            <person name="Webber C."/>
            <person name="Hardison R."/>
            <person name="Nelson J."/>
            <person name="Hallsworth-Pepin K."/>
            <person name="Delehaunty K."/>
            <person name="Markovic C."/>
            <person name="Minx P."/>
            <person name="Feng Y."/>
            <person name="Kremitzki C."/>
            <person name="Mitreva M."/>
            <person name="Glasscock J."/>
            <person name="Wylie T."/>
            <person name="Wohldmann P."/>
            <person name="Thiru P."/>
            <person name="Nhan M.N."/>
            <person name="Pohl C.S."/>
            <person name="Smith S.M."/>
            <person name="Hou S."/>
            <person name="Nefedov M."/>
            <person name="de Jong P.J."/>
            <person name="Renfree M.B."/>
            <person name="Mardis E.R."/>
            <person name="Wilson R.K."/>
        </authorList>
    </citation>
    <scope>NUCLEOTIDE SEQUENCE [LARGE SCALE GENOMIC DNA]</scope>
    <source>
        <strain evidence="9 10">Glennie</strain>
    </source>
</reference>
<proteinExistence type="predicted"/>
<feature type="region of interest" description="Disordered" evidence="6">
    <location>
        <begin position="326"/>
        <end position="367"/>
    </location>
</feature>
<evidence type="ECO:0000256" key="1">
    <source>
        <dbReference type="ARBA" id="ARBA00022723"/>
    </source>
</evidence>
<accession>A0A6I8PKQ9</accession>
<dbReference type="SUPFAM" id="SSF57845">
    <property type="entry name" value="B-box zinc-binding domain"/>
    <property type="match status" value="1"/>
</dbReference>
<dbReference type="InterPro" id="IPR000315">
    <property type="entry name" value="Znf_B-box"/>
</dbReference>
<keyword evidence="3" id="KW-0862">Zinc</keyword>
<dbReference type="InterPro" id="IPR017907">
    <property type="entry name" value="Znf_RING_CS"/>
</dbReference>
<protein>
    <submittedName>
        <fullName evidence="9">Uncharacterized protein</fullName>
    </submittedName>
</protein>
<evidence type="ECO:0000313" key="9">
    <source>
        <dbReference type="Ensembl" id="ENSOANP00000054763.1"/>
    </source>
</evidence>
<organism evidence="9 10">
    <name type="scientific">Ornithorhynchus anatinus</name>
    <name type="common">Duckbill platypus</name>
    <dbReference type="NCBI Taxonomy" id="9258"/>
    <lineage>
        <taxon>Eukaryota</taxon>
        <taxon>Metazoa</taxon>
        <taxon>Chordata</taxon>
        <taxon>Craniata</taxon>
        <taxon>Vertebrata</taxon>
        <taxon>Euteleostomi</taxon>
        <taxon>Mammalia</taxon>
        <taxon>Monotremata</taxon>
        <taxon>Ornithorhynchidae</taxon>
        <taxon>Ornithorhynchus</taxon>
    </lineage>
</organism>
<evidence type="ECO:0000256" key="5">
    <source>
        <dbReference type="SAM" id="Coils"/>
    </source>
</evidence>
<evidence type="ECO:0000313" key="10">
    <source>
        <dbReference type="Proteomes" id="UP000002279"/>
    </source>
</evidence>
<dbReference type="InParanoid" id="A0A6I8PKQ9"/>
<dbReference type="GO" id="GO:0061630">
    <property type="term" value="F:ubiquitin protein ligase activity"/>
    <property type="evidence" value="ECO:0000318"/>
    <property type="project" value="GO_Central"/>
</dbReference>
<dbReference type="GO" id="GO:0046597">
    <property type="term" value="P:host-mediated suppression of symbiont invasion"/>
    <property type="evidence" value="ECO:0000318"/>
    <property type="project" value="GO_Central"/>
</dbReference>
<reference evidence="9" key="3">
    <citation type="submission" date="2025-09" db="UniProtKB">
        <authorList>
            <consortium name="Ensembl"/>
        </authorList>
    </citation>
    <scope>IDENTIFICATION</scope>
    <source>
        <strain evidence="9">Glennie</strain>
    </source>
</reference>
<dbReference type="GO" id="GO:0008270">
    <property type="term" value="F:zinc ion binding"/>
    <property type="evidence" value="ECO:0007669"/>
    <property type="project" value="UniProtKB-KW"/>
</dbReference>
<evidence type="ECO:0000256" key="2">
    <source>
        <dbReference type="ARBA" id="ARBA00022771"/>
    </source>
</evidence>
<dbReference type="AlphaFoldDB" id="A0A6I8PKQ9"/>
<dbReference type="Proteomes" id="UP000002279">
    <property type="component" value="Chromosome X5"/>
</dbReference>
<evidence type="ECO:0000256" key="4">
    <source>
        <dbReference type="PROSITE-ProRule" id="PRU00024"/>
    </source>
</evidence>
<name>A0A6I8PKQ9_ORNAN</name>
<evidence type="ECO:0000259" key="7">
    <source>
        <dbReference type="PROSITE" id="PS50089"/>
    </source>
</evidence>
<dbReference type="Bgee" id="ENSOANG00000050819">
    <property type="expression patterns" value="Expressed in testis and 2 other cell types or tissues"/>
</dbReference>
<dbReference type="GeneTree" id="ENSGT01030000234669"/>
<dbReference type="InterPro" id="IPR001841">
    <property type="entry name" value="Znf_RING"/>
</dbReference>
<dbReference type="SUPFAM" id="SSF57850">
    <property type="entry name" value="RING/U-box"/>
    <property type="match status" value="1"/>
</dbReference>
<feature type="domain" description="B box-type" evidence="8">
    <location>
        <begin position="166"/>
        <end position="207"/>
    </location>
</feature>
<dbReference type="InterPro" id="IPR050143">
    <property type="entry name" value="TRIM/RBCC"/>
</dbReference>
<dbReference type="PROSITE" id="PS50119">
    <property type="entry name" value="ZF_BBOX"/>
    <property type="match status" value="1"/>
</dbReference>
<dbReference type="GO" id="GO:0005737">
    <property type="term" value="C:cytoplasm"/>
    <property type="evidence" value="ECO:0000318"/>
    <property type="project" value="GO_Central"/>
</dbReference>
<dbReference type="PANTHER" id="PTHR24103">
    <property type="entry name" value="E3 UBIQUITIN-PROTEIN LIGASE TRIM"/>
    <property type="match status" value="1"/>
</dbReference>
<dbReference type="Pfam" id="PF00643">
    <property type="entry name" value="zf-B_box"/>
    <property type="match status" value="1"/>
</dbReference>
<dbReference type="Gene3D" id="3.30.40.10">
    <property type="entry name" value="Zinc/RING finger domain, C3HC4 (zinc finger)"/>
    <property type="match status" value="1"/>
</dbReference>
<feature type="compositionally biased region" description="Basic and acidic residues" evidence="6">
    <location>
        <begin position="358"/>
        <end position="367"/>
    </location>
</feature>
<feature type="coiled-coil region" evidence="5">
    <location>
        <begin position="279"/>
        <end position="321"/>
    </location>
</feature>
<keyword evidence="2 4" id="KW-0863">Zinc-finger</keyword>
<dbReference type="OMA" id="FTCKSEI"/>
<keyword evidence="1" id="KW-0479">Metal-binding</keyword>
<dbReference type="Ensembl" id="ENSOANT00000076037.1">
    <property type="protein sequence ID" value="ENSOANP00000054763.1"/>
    <property type="gene ID" value="ENSOANG00000050819.1"/>
</dbReference>
<dbReference type="Gene3D" id="3.30.160.60">
    <property type="entry name" value="Classic Zinc Finger"/>
    <property type="match status" value="1"/>
</dbReference>
<dbReference type="PROSITE" id="PS50089">
    <property type="entry name" value="ZF_RING_2"/>
    <property type="match status" value="1"/>
</dbReference>
<evidence type="ECO:0000256" key="3">
    <source>
        <dbReference type="ARBA" id="ARBA00022833"/>
    </source>
</evidence>
<reference evidence="9" key="2">
    <citation type="submission" date="2025-08" db="UniProtKB">
        <authorList>
            <consortium name="Ensembl"/>
        </authorList>
    </citation>
    <scope>IDENTIFICATION</scope>
    <source>
        <strain evidence="9">Glennie</strain>
    </source>
</reference>